<proteinExistence type="predicted"/>
<name>A0A8S5QD55_9CAUD</name>
<sequence length="51" mass="5854">MIEDGELIGWRARRGGRKFLLYKAQVKDVASRAQAQAVQYAREMQQMTLAL</sequence>
<reference evidence="1" key="1">
    <citation type="journal article" date="2021" name="Proc. Natl. Acad. Sci. U.S.A.">
        <title>A Catalog of Tens of Thousands of Viruses from Human Metagenomes Reveals Hidden Associations with Chronic Diseases.</title>
        <authorList>
            <person name="Tisza M.J."/>
            <person name="Buck C.B."/>
        </authorList>
    </citation>
    <scope>NUCLEOTIDE SEQUENCE</scope>
    <source>
        <strain evidence="1">CtpnN3</strain>
    </source>
</reference>
<dbReference type="EMBL" id="BK015632">
    <property type="protein sequence ID" value="DAE16882.1"/>
    <property type="molecule type" value="Genomic_DNA"/>
</dbReference>
<evidence type="ECO:0000313" key="1">
    <source>
        <dbReference type="EMBL" id="DAE16882.1"/>
    </source>
</evidence>
<organism evidence="1">
    <name type="scientific">Siphoviridae sp. ctpnN3</name>
    <dbReference type="NCBI Taxonomy" id="2825677"/>
    <lineage>
        <taxon>Viruses</taxon>
        <taxon>Duplodnaviria</taxon>
        <taxon>Heunggongvirae</taxon>
        <taxon>Uroviricota</taxon>
        <taxon>Caudoviricetes</taxon>
    </lineage>
</organism>
<accession>A0A8S5QD55</accession>
<protein>
    <submittedName>
        <fullName evidence="1">Uncharacterized protein</fullName>
    </submittedName>
</protein>